<evidence type="ECO:0000256" key="16">
    <source>
        <dbReference type="ARBA" id="ARBA00022989"/>
    </source>
</evidence>
<evidence type="ECO:0000256" key="11">
    <source>
        <dbReference type="ARBA" id="ARBA00022729"/>
    </source>
</evidence>
<evidence type="ECO:0000256" key="7">
    <source>
        <dbReference type="ARBA" id="ARBA00022553"/>
    </source>
</evidence>
<feature type="transmembrane region" description="Helical" evidence="26">
    <location>
        <begin position="813"/>
        <end position="838"/>
    </location>
</feature>
<dbReference type="InterPro" id="IPR013210">
    <property type="entry name" value="LRR_N_plant-typ"/>
</dbReference>
<keyword evidence="5" id="KW-1003">Cell membrane</keyword>
<dbReference type="GO" id="GO:0005886">
    <property type="term" value="C:plasma membrane"/>
    <property type="evidence" value="ECO:0007669"/>
    <property type="project" value="UniProtKB-SubCell"/>
</dbReference>
<evidence type="ECO:0000256" key="8">
    <source>
        <dbReference type="ARBA" id="ARBA00022614"/>
    </source>
</evidence>
<organism evidence="28 29">
    <name type="scientific">Canna indica</name>
    <name type="common">Indian-shot</name>
    <dbReference type="NCBI Taxonomy" id="4628"/>
    <lineage>
        <taxon>Eukaryota</taxon>
        <taxon>Viridiplantae</taxon>
        <taxon>Streptophyta</taxon>
        <taxon>Embryophyta</taxon>
        <taxon>Tracheophyta</taxon>
        <taxon>Spermatophyta</taxon>
        <taxon>Magnoliopsida</taxon>
        <taxon>Liliopsida</taxon>
        <taxon>Zingiberales</taxon>
        <taxon>Cannaceae</taxon>
        <taxon>Canna</taxon>
    </lineage>
</organism>
<dbReference type="SMART" id="SM00369">
    <property type="entry name" value="LRR_TYP"/>
    <property type="match status" value="9"/>
</dbReference>
<dbReference type="Gene3D" id="3.30.200.20">
    <property type="entry name" value="Phosphorylase Kinase, domain 1"/>
    <property type="match status" value="1"/>
</dbReference>
<dbReference type="PANTHER" id="PTHR48056:SF89">
    <property type="entry name" value="OS06G0585982 PROTEIN"/>
    <property type="match status" value="1"/>
</dbReference>
<dbReference type="InterPro" id="IPR003591">
    <property type="entry name" value="Leu-rich_rpt_typical-subtyp"/>
</dbReference>
<keyword evidence="19" id="KW-0325">Glycoprotein</keyword>
<dbReference type="GO" id="GO:0004674">
    <property type="term" value="F:protein serine/threonine kinase activity"/>
    <property type="evidence" value="ECO:0007669"/>
    <property type="project" value="UniProtKB-KW"/>
</dbReference>
<dbReference type="FunFam" id="3.80.10.10:FF:000275">
    <property type="entry name" value="Leucine-rich repeat receptor-like protein kinase"/>
    <property type="match status" value="1"/>
</dbReference>
<keyword evidence="13 25" id="KW-0547">Nucleotide-binding</keyword>
<dbReference type="SMART" id="SM00220">
    <property type="entry name" value="S_TKc"/>
    <property type="match status" value="1"/>
</dbReference>
<evidence type="ECO:0000256" key="1">
    <source>
        <dbReference type="ARBA" id="ARBA00004251"/>
    </source>
</evidence>
<dbReference type="FunFam" id="1.10.510.10:FF:000358">
    <property type="entry name" value="Putative leucine-rich repeat receptor-like serine/threonine-protein kinase"/>
    <property type="match status" value="1"/>
</dbReference>
<evidence type="ECO:0000256" key="14">
    <source>
        <dbReference type="ARBA" id="ARBA00022777"/>
    </source>
</evidence>
<feature type="transmembrane region" description="Helical" evidence="26">
    <location>
        <begin position="41"/>
        <end position="60"/>
    </location>
</feature>
<keyword evidence="9" id="KW-0808">Transferase</keyword>
<dbReference type="PROSITE" id="PS00107">
    <property type="entry name" value="PROTEIN_KINASE_ATP"/>
    <property type="match status" value="1"/>
</dbReference>
<keyword evidence="8" id="KW-0433">Leucine-rich repeat</keyword>
<keyword evidence="18 28" id="KW-0675">Receptor</keyword>
<evidence type="ECO:0000256" key="18">
    <source>
        <dbReference type="ARBA" id="ARBA00023170"/>
    </source>
</evidence>
<dbReference type="Pfam" id="PF00560">
    <property type="entry name" value="LRR_1"/>
    <property type="match status" value="5"/>
</dbReference>
<dbReference type="FunFam" id="3.80.10.10:FF:000288">
    <property type="entry name" value="LRR receptor-like serine/threonine-protein kinase EFR"/>
    <property type="match status" value="1"/>
</dbReference>
<keyword evidence="10 26" id="KW-0812">Transmembrane</keyword>
<comment type="function">
    <text evidence="22">Receptor kinase that detects X.oryzae pv. oryzae protein Ax21 to promote innate immunity. Following X.oryzae pv. oryzae protein Ax21 detection, undergoes cleavage, releasing the processed protein kinase Xa21 chain.</text>
</comment>
<evidence type="ECO:0000256" key="24">
    <source>
        <dbReference type="ARBA" id="ARBA00072040"/>
    </source>
</evidence>
<dbReference type="Pfam" id="PF07714">
    <property type="entry name" value="PK_Tyr_Ser-Thr"/>
    <property type="match status" value="1"/>
</dbReference>
<dbReference type="Proteomes" id="UP001327560">
    <property type="component" value="Chromosome 5"/>
</dbReference>
<feature type="binding site" evidence="25">
    <location>
        <position position="900"/>
    </location>
    <ligand>
        <name>ATP</name>
        <dbReference type="ChEBI" id="CHEBI:30616"/>
    </ligand>
</feature>
<comment type="subcellular location">
    <subcellularLocation>
        <location evidence="1">Cell membrane</location>
        <topology evidence="1">Single-pass type I membrane protein</topology>
    </subcellularLocation>
    <subcellularLocation>
        <location evidence="2">Endoplasmic reticulum membrane</location>
        <topology evidence="2">Single-pass membrane protein</topology>
    </subcellularLocation>
</comment>
<dbReference type="Pfam" id="PF23598">
    <property type="entry name" value="LRR_14"/>
    <property type="match status" value="1"/>
</dbReference>
<dbReference type="EC" id="2.7.11.1" evidence="4"/>
<dbReference type="GO" id="GO:0033612">
    <property type="term" value="F:receptor serine/threonine kinase binding"/>
    <property type="evidence" value="ECO:0007669"/>
    <property type="project" value="TreeGrafter"/>
</dbReference>
<dbReference type="Gene3D" id="3.80.10.10">
    <property type="entry name" value="Ribonuclease Inhibitor"/>
    <property type="match status" value="3"/>
</dbReference>
<evidence type="ECO:0000256" key="9">
    <source>
        <dbReference type="ARBA" id="ARBA00022679"/>
    </source>
</evidence>
<dbReference type="Pfam" id="PF08263">
    <property type="entry name" value="LRRNT_2"/>
    <property type="match status" value="1"/>
</dbReference>
<dbReference type="InterPro" id="IPR001245">
    <property type="entry name" value="Ser-Thr/Tyr_kinase_cat_dom"/>
</dbReference>
<comment type="similarity">
    <text evidence="3">Belongs to the protein kinase superfamily. Ser/Thr protein kinase family.</text>
</comment>
<dbReference type="GO" id="GO:0005789">
    <property type="term" value="C:endoplasmic reticulum membrane"/>
    <property type="evidence" value="ECO:0007669"/>
    <property type="project" value="UniProtKB-SubCell"/>
</dbReference>
<dbReference type="FunFam" id="3.30.200.20:FF:000432">
    <property type="entry name" value="LRR receptor-like serine/threonine-protein kinase EFR"/>
    <property type="match status" value="1"/>
</dbReference>
<dbReference type="GO" id="GO:0005524">
    <property type="term" value="F:ATP binding"/>
    <property type="evidence" value="ECO:0007669"/>
    <property type="project" value="UniProtKB-UniRule"/>
</dbReference>
<accession>A0AAQ3QGT0</accession>
<keyword evidence="6" id="KW-0723">Serine/threonine-protein kinase</keyword>
<evidence type="ECO:0000256" key="20">
    <source>
        <dbReference type="ARBA" id="ARBA00047899"/>
    </source>
</evidence>
<dbReference type="PROSITE" id="PS00108">
    <property type="entry name" value="PROTEIN_KINASE_ST"/>
    <property type="match status" value="1"/>
</dbReference>
<comment type="catalytic activity">
    <reaction evidence="20">
        <text>L-threonyl-[protein] + ATP = O-phospho-L-threonyl-[protein] + ADP + H(+)</text>
        <dbReference type="Rhea" id="RHEA:46608"/>
        <dbReference type="Rhea" id="RHEA-COMP:11060"/>
        <dbReference type="Rhea" id="RHEA-COMP:11605"/>
        <dbReference type="ChEBI" id="CHEBI:15378"/>
        <dbReference type="ChEBI" id="CHEBI:30013"/>
        <dbReference type="ChEBI" id="CHEBI:30616"/>
        <dbReference type="ChEBI" id="CHEBI:61977"/>
        <dbReference type="ChEBI" id="CHEBI:456216"/>
        <dbReference type="EC" id="2.7.11.1"/>
    </reaction>
</comment>
<evidence type="ECO:0000256" key="13">
    <source>
        <dbReference type="ARBA" id="ARBA00022741"/>
    </source>
</evidence>
<evidence type="ECO:0000256" key="5">
    <source>
        <dbReference type="ARBA" id="ARBA00022475"/>
    </source>
</evidence>
<dbReference type="SUPFAM" id="SSF52058">
    <property type="entry name" value="L domain-like"/>
    <property type="match status" value="1"/>
</dbReference>
<dbReference type="SUPFAM" id="SSF52047">
    <property type="entry name" value="RNI-like"/>
    <property type="match status" value="1"/>
</dbReference>
<dbReference type="InterPro" id="IPR050647">
    <property type="entry name" value="Plant_LRR-RLKs"/>
</dbReference>
<evidence type="ECO:0000256" key="10">
    <source>
        <dbReference type="ARBA" id="ARBA00022692"/>
    </source>
</evidence>
<evidence type="ECO:0000256" key="2">
    <source>
        <dbReference type="ARBA" id="ARBA00004389"/>
    </source>
</evidence>
<dbReference type="Gene3D" id="1.10.510.10">
    <property type="entry name" value="Transferase(Phosphotransferase) domain 1"/>
    <property type="match status" value="1"/>
</dbReference>
<evidence type="ECO:0000313" key="28">
    <source>
        <dbReference type="EMBL" id="WOL08683.1"/>
    </source>
</evidence>
<dbReference type="PROSITE" id="PS51450">
    <property type="entry name" value="LRR"/>
    <property type="match status" value="1"/>
</dbReference>
<evidence type="ECO:0000256" key="17">
    <source>
        <dbReference type="ARBA" id="ARBA00023136"/>
    </source>
</evidence>
<feature type="domain" description="Protein kinase" evidence="27">
    <location>
        <begin position="870"/>
        <end position="1181"/>
    </location>
</feature>
<dbReference type="SUPFAM" id="SSF56112">
    <property type="entry name" value="Protein kinase-like (PK-like)"/>
    <property type="match status" value="1"/>
</dbReference>
<keyword evidence="11" id="KW-0732">Signal</keyword>
<dbReference type="InterPro" id="IPR032675">
    <property type="entry name" value="LRR_dom_sf"/>
</dbReference>
<dbReference type="InterPro" id="IPR000719">
    <property type="entry name" value="Prot_kinase_dom"/>
</dbReference>
<proteinExistence type="inferred from homology"/>
<dbReference type="PANTHER" id="PTHR48056">
    <property type="entry name" value="LRR RECEPTOR-LIKE SERINE/THREONINE-PROTEIN KINASE-RELATED"/>
    <property type="match status" value="1"/>
</dbReference>
<evidence type="ECO:0000256" key="25">
    <source>
        <dbReference type="PROSITE-ProRule" id="PRU10141"/>
    </source>
</evidence>
<evidence type="ECO:0000256" key="12">
    <source>
        <dbReference type="ARBA" id="ARBA00022737"/>
    </source>
</evidence>
<comment type="function">
    <text evidence="23">The processed protein kinase Xa21 chain released by protein cleavage after X.oryzae pv. oryzae protein Ax21 detection translocates into the nucleus where it can bind and regulate WRKY62, a transcription factor. Confers resistance to the bacterial pathogen X.oryzae pv. oryzae (Xoo).</text>
</comment>
<evidence type="ECO:0000256" key="19">
    <source>
        <dbReference type="ARBA" id="ARBA00023180"/>
    </source>
</evidence>
<evidence type="ECO:0000256" key="6">
    <source>
        <dbReference type="ARBA" id="ARBA00022527"/>
    </source>
</evidence>
<keyword evidence="12" id="KW-0677">Repeat</keyword>
<evidence type="ECO:0000256" key="21">
    <source>
        <dbReference type="ARBA" id="ARBA00048679"/>
    </source>
</evidence>
<keyword evidence="29" id="KW-1185">Reference proteome</keyword>
<comment type="catalytic activity">
    <reaction evidence="21">
        <text>L-seryl-[protein] + ATP = O-phospho-L-seryl-[protein] + ADP + H(+)</text>
        <dbReference type="Rhea" id="RHEA:17989"/>
        <dbReference type="Rhea" id="RHEA-COMP:9863"/>
        <dbReference type="Rhea" id="RHEA-COMP:11604"/>
        <dbReference type="ChEBI" id="CHEBI:15378"/>
        <dbReference type="ChEBI" id="CHEBI:29999"/>
        <dbReference type="ChEBI" id="CHEBI:30616"/>
        <dbReference type="ChEBI" id="CHEBI:83421"/>
        <dbReference type="ChEBI" id="CHEBI:456216"/>
        <dbReference type="EC" id="2.7.11.1"/>
    </reaction>
</comment>
<dbReference type="FunFam" id="3.80.10.10:FF:000095">
    <property type="entry name" value="LRR receptor-like serine/threonine-protein kinase GSO1"/>
    <property type="match status" value="1"/>
</dbReference>
<keyword evidence="14 28" id="KW-0418">Kinase</keyword>
<dbReference type="EMBL" id="CP136894">
    <property type="protein sequence ID" value="WOL08683.1"/>
    <property type="molecule type" value="Genomic_DNA"/>
</dbReference>
<evidence type="ECO:0000256" key="4">
    <source>
        <dbReference type="ARBA" id="ARBA00012513"/>
    </source>
</evidence>
<reference evidence="28 29" key="1">
    <citation type="submission" date="2023-10" db="EMBL/GenBank/DDBJ databases">
        <title>Chromosome-scale genome assembly provides insights into flower coloration mechanisms of Canna indica.</title>
        <authorList>
            <person name="Li C."/>
        </authorList>
    </citation>
    <scope>NUCLEOTIDE SEQUENCE [LARGE SCALE GENOMIC DNA]</scope>
    <source>
        <tissue evidence="28">Flower</tissue>
    </source>
</reference>
<dbReference type="InterPro" id="IPR055414">
    <property type="entry name" value="LRR_R13L4/SHOC2-like"/>
</dbReference>
<protein>
    <recommendedName>
        <fullName evidence="24">Receptor kinase-like protein Xa21</fullName>
        <ecNumber evidence="4">2.7.11.1</ecNumber>
    </recommendedName>
</protein>
<keyword evidence="15 25" id="KW-0067">ATP-binding</keyword>
<name>A0AAQ3QGT0_9LILI</name>
<dbReference type="InterPro" id="IPR011009">
    <property type="entry name" value="Kinase-like_dom_sf"/>
</dbReference>
<dbReference type="AlphaFoldDB" id="A0AAQ3QGT0"/>
<keyword evidence="16 26" id="KW-1133">Transmembrane helix</keyword>
<evidence type="ECO:0000256" key="23">
    <source>
        <dbReference type="ARBA" id="ARBA00056628"/>
    </source>
</evidence>
<dbReference type="InterPro" id="IPR001611">
    <property type="entry name" value="Leu-rich_rpt"/>
</dbReference>
<sequence>MSRQEKDLSNHRFSIQVFNNSSFMGVEHNLSLRTTMRHMSFWFLSTLNMIVLSFSSLPMGSASNTKASGSATDRLALLSFKSLIHNDPSGALTSWNESSFHFCRWRGVTCGNYSHQLRVTALDLESLNLAGSLSSSLANLTFLQRLQLPGNRLRGQIPHDLGLLSHLRHLNLSHSFVGGMFPDHVFRNCSHLRIVNLEGNNFHGKMASNLSHCSQLKFIALGRNMLEGEIPGDIGSISKLEVLSLGYNNLTGRIPSEIGNLAHLERLFLNDNLLMDTIPFSIGNLTAITLLGLAGNKLGGSIPSSIWNLSLLIGLDVQDNHLGGSLPQYLGKNLHQLHLLYLNDNELQGPLPNSWSGASNLKEILLQNNNFDGTIPPAIGNLSTLTKLHASHNNLGGAIPPSLCNLSSLILLDIQFNHFTGSLPRDFGDNLRSLRRFSGNDNQLHGPLPISWPPNLEELQLNGNNFTGKIPESLGTLQQLLYLQLSRNQLEAKNAADWSFVDALANCTNLIRLVIGYNKLQGVLPRSIVNLSTTLELISFYNNQIAGSIPAEIGNLLGLTVFEITRNHLSGTIPFGLGRIPELAVILMSGNLFTGKIPPSLGNLTSLYELDLSLNELQGPIPPSLRDCPLQILYLQSNKLNGTLPKEILSIPTLTQPLSVTDNFLSGHLPSEIGNLRNIIGFGLGNNQFSGEIPSTIGKCEILQYLYMEYNFFEGSIPSSLSQLKGLEELDLSHNNLSGHIPEFLGKYLNMTYLNLSYNNLEGEVPKEGVFKNLSAFSILGNHRLCGGIPQLNLPPCSNQTTKKKHNLPAKTIAAISVAGGIAVFIVIFSLFAAHCWLRKSRSQSSPFSLIKEQHRKVSYVELLQATDDFSPTNLIGMGSFGSVYKGIANWEDHKDIAVKVLNLQQEGASRSFMAECEALRNIRHRNLVKILTSCSSIDFKGNDFKALIYEYMPNGSVDNWLHPRVDEQGAIRMLSFIQRLNISIDVASALSYLHCHGSVVHCDLKPSNVLLDHDMVAHVGDFGLARFLKKTANKSFHGSTSSVTLKGSIGYAAPEYGMANKVSAQGDVYSYGILLLEMFTGRRPTDGIFMDGLSLHQYVEMALDEQIADIVDPQLLLQQLGREEEAHHLNAMTNGGRGRTLEHIASVLRIGTVCSMESPKERMHMEEVIGELHKIRDAFLSGASDSVQDYE</sequence>
<dbReference type="PROSITE" id="PS50011">
    <property type="entry name" value="PROTEIN_KINASE_DOM"/>
    <property type="match status" value="1"/>
</dbReference>
<keyword evidence="7" id="KW-0597">Phosphoprotein</keyword>
<dbReference type="InterPro" id="IPR008271">
    <property type="entry name" value="Ser/Thr_kinase_AS"/>
</dbReference>
<dbReference type="InterPro" id="IPR017441">
    <property type="entry name" value="Protein_kinase_ATP_BS"/>
</dbReference>
<evidence type="ECO:0000256" key="3">
    <source>
        <dbReference type="ARBA" id="ARBA00008684"/>
    </source>
</evidence>
<evidence type="ECO:0000259" key="27">
    <source>
        <dbReference type="PROSITE" id="PS50011"/>
    </source>
</evidence>
<gene>
    <name evidence="28" type="ORF">Cni_G17436</name>
</gene>
<evidence type="ECO:0000256" key="15">
    <source>
        <dbReference type="ARBA" id="ARBA00022840"/>
    </source>
</evidence>
<keyword evidence="17 26" id="KW-0472">Membrane</keyword>
<evidence type="ECO:0000256" key="26">
    <source>
        <dbReference type="SAM" id="Phobius"/>
    </source>
</evidence>
<evidence type="ECO:0000313" key="29">
    <source>
        <dbReference type="Proteomes" id="UP001327560"/>
    </source>
</evidence>
<evidence type="ECO:0000256" key="22">
    <source>
        <dbReference type="ARBA" id="ARBA00054320"/>
    </source>
</evidence>